<reference evidence="5" key="1">
    <citation type="submission" date="2019-12" db="EMBL/GenBank/DDBJ databases">
        <title>Complete genome of Terracaulis silvestris 0127_4.</title>
        <authorList>
            <person name="Vieira S."/>
            <person name="Riedel T."/>
            <person name="Sproer C."/>
            <person name="Pascual J."/>
            <person name="Boedeker C."/>
            <person name="Overmann J."/>
        </authorList>
    </citation>
    <scope>NUCLEOTIDE SEQUENCE [LARGE SCALE GENOMIC DNA]</scope>
    <source>
        <strain evidence="5">0127_4</strain>
    </source>
</reference>
<dbReference type="KEGG" id="tsv:DSM104635_03928"/>
<dbReference type="SUPFAM" id="SSF53955">
    <property type="entry name" value="Lysozyme-like"/>
    <property type="match status" value="1"/>
</dbReference>
<evidence type="ECO:0000259" key="3">
    <source>
        <dbReference type="Pfam" id="PF00912"/>
    </source>
</evidence>
<name>A0A6I6N157_9CAUL</name>
<comment type="pathway">
    <text evidence="1">Cell wall biogenesis; peptidoglycan biosynthesis.</text>
</comment>
<keyword evidence="5" id="KW-1185">Reference proteome</keyword>
<dbReference type="GO" id="GO:0008955">
    <property type="term" value="F:peptidoglycan glycosyltransferase activity"/>
    <property type="evidence" value="ECO:0007669"/>
    <property type="project" value="TreeGrafter"/>
</dbReference>
<dbReference type="InterPro" id="IPR050396">
    <property type="entry name" value="Glycosyltr_51/Transpeptidase"/>
</dbReference>
<accession>A0A6I6N157</accession>
<dbReference type="Gene3D" id="1.10.3810.10">
    <property type="entry name" value="Biosynthetic peptidoglycan transglycosylase-like"/>
    <property type="match status" value="1"/>
</dbReference>
<feature type="domain" description="Glycosyl transferase family 51" evidence="3">
    <location>
        <begin position="76"/>
        <end position="200"/>
    </location>
</feature>
<dbReference type="EMBL" id="CP047045">
    <property type="protein sequence ID" value="QGZ97063.1"/>
    <property type="molecule type" value="Genomic_DNA"/>
</dbReference>
<dbReference type="Proteomes" id="UP000431269">
    <property type="component" value="Chromosome"/>
</dbReference>
<dbReference type="PANTHER" id="PTHR32282:SF33">
    <property type="entry name" value="PEPTIDOGLYCAN GLYCOSYLTRANSFERASE"/>
    <property type="match status" value="1"/>
</dbReference>
<dbReference type="Pfam" id="PF00912">
    <property type="entry name" value="Transgly"/>
    <property type="match status" value="1"/>
</dbReference>
<protein>
    <submittedName>
        <fullName evidence="4">Penicillin-binding protein F</fullName>
    </submittedName>
</protein>
<evidence type="ECO:0000256" key="2">
    <source>
        <dbReference type="ARBA" id="ARBA00022679"/>
    </source>
</evidence>
<organism evidence="4 5">
    <name type="scientific">Terricaulis silvestris</name>
    <dbReference type="NCBI Taxonomy" id="2686094"/>
    <lineage>
        <taxon>Bacteria</taxon>
        <taxon>Pseudomonadati</taxon>
        <taxon>Pseudomonadota</taxon>
        <taxon>Alphaproteobacteria</taxon>
        <taxon>Caulobacterales</taxon>
        <taxon>Caulobacteraceae</taxon>
        <taxon>Terricaulis</taxon>
    </lineage>
</organism>
<sequence length="206" mass="23483">MRVVFIFVVLLVLLALALPTTFAVSYWLDGRAVITRAEQSGALRPALAGRLTTAEYMIAMSEFRETWRTQAQPCRTFANIWSDLTGEFVSTGMPVSQMLSTSLLGERRGTSIRWQMQRLIVACQLERRYDDRQMLRLWLEDAYFGREERGIEASAHAYFGKSSSELDSNESARLAALLKGPGMRSNPERWTERARLIQNRVAEIAR</sequence>
<evidence type="ECO:0000256" key="1">
    <source>
        <dbReference type="ARBA" id="ARBA00004752"/>
    </source>
</evidence>
<evidence type="ECO:0000313" key="4">
    <source>
        <dbReference type="EMBL" id="QGZ97063.1"/>
    </source>
</evidence>
<evidence type="ECO:0000313" key="5">
    <source>
        <dbReference type="Proteomes" id="UP000431269"/>
    </source>
</evidence>
<dbReference type="InterPro" id="IPR036950">
    <property type="entry name" value="PBP_transglycosylase"/>
</dbReference>
<dbReference type="PANTHER" id="PTHR32282">
    <property type="entry name" value="BINDING PROTEIN TRANSPEPTIDASE, PUTATIVE-RELATED"/>
    <property type="match status" value="1"/>
</dbReference>
<dbReference type="InterPro" id="IPR001264">
    <property type="entry name" value="Glyco_trans_51"/>
</dbReference>
<keyword evidence="2" id="KW-0808">Transferase</keyword>
<gene>
    <name evidence="4" type="primary">pbpF</name>
    <name evidence="4" type="ORF">DSM104635_03928</name>
</gene>
<dbReference type="RefSeq" id="WP_158767892.1">
    <property type="nucleotide sequence ID" value="NZ_CP047045.1"/>
</dbReference>
<proteinExistence type="predicted"/>
<dbReference type="AlphaFoldDB" id="A0A6I6N157"/>
<dbReference type="InterPro" id="IPR023346">
    <property type="entry name" value="Lysozyme-like_dom_sf"/>
</dbReference>